<dbReference type="Gene3D" id="4.10.400.10">
    <property type="entry name" value="Low-density Lipoprotein Receptor"/>
    <property type="match status" value="2"/>
</dbReference>
<dbReference type="InterPro" id="IPR023415">
    <property type="entry name" value="LDLR_class-A_CS"/>
</dbReference>
<evidence type="ECO:0000256" key="1">
    <source>
        <dbReference type="ARBA" id="ARBA00004167"/>
    </source>
</evidence>
<keyword evidence="5" id="KW-1133">Transmembrane helix</keyword>
<evidence type="ECO:0000256" key="3">
    <source>
        <dbReference type="ARBA" id="ARBA00022692"/>
    </source>
</evidence>
<proteinExistence type="predicted"/>
<dbReference type="Proteomes" id="UP000052978">
    <property type="component" value="Unassembled WGS sequence"/>
</dbReference>
<dbReference type="SUPFAM" id="SSF57424">
    <property type="entry name" value="LDL receptor-like module"/>
    <property type="match status" value="2"/>
</dbReference>
<evidence type="ECO:0000313" key="10">
    <source>
        <dbReference type="Proteomes" id="UP000052978"/>
    </source>
</evidence>
<keyword evidence="9" id="KW-0675">Receptor</keyword>
<organism evidence="9 10">
    <name type="scientific">Myotis brandtii</name>
    <name type="common">Brandt's bat</name>
    <dbReference type="NCBI Taxonomy" id="109478"/>
    <lineage>
        <taxon>Eukaryota</taxon>
        <taxon>Metazoa</taxon>
        <taxon>Chordata</taxon>
        <taxon>Craniata</taxon>
        <taxon>Vertebrata</taxon>
        <taxon>Euteleostomi</taxon>
        <taxon>Mammalia</taxon>
        <taxon>Eutheria</taxon>
        <taxon>Laurasiatheria</taxon>
        <taxon>Chiroptera</taxon>
        <taxon>Yangochiroptera</taxon>
        <taxon>Vespertilionidae</taxon>
        <taxon>Myotis</taxon>
    </lineage>
</organism>
<comment type="subcellular location">
    <subcellularLocation>
        <location evidence="2">Endomembrane system</location>
    </subcellularLocation>
    <subcellularLocation>
        <location evidence="1">Membrane</location>
        <topology evidence="1">Single-pass membrane protein</topology>
    </subcellularLocation>
</comment>
<keyword evidence="4" id="KW-0677">Repeat</keyword>
<dbReference type="PANTHER" id="PTHR24270">
    <property type="entry name" value="LOW-DENSITY LIPOPROTEIN RECEPTOR-RELATED"/>
    <property type="match status" value="1"/>
</dbReference>
<dbReference type="AlphaFoldDB" id="S7MME2"/>
<dbReference type="InterPro" id="IPR036055">
    <property type="entry name" value="LDL_receptor-like_sf"/>
</dbReference>
<evidence type="ECO:0000256" key="5">
    <source>
        <dbReference type="ARBA" id="ARBA00022989"/>
    </source>
</evidence>
<dbReference type="CDD" id="cd00112">
    <property type="entry name" value="LDLa"/>
    <property type="match status" value="2"/>
</dbReference>
<dbReference type="PRINTS" id="PR00261">
    <property type="entry name" value="LDLRECEPTOR"/>
</dbReference>
<dbReference type="PROSITE" id="PS01209">
    <property type="entry name" value="LDLRA_1"/>
    <property type="match status" value="2"/>
</dbReference>
<evidence type="ECO:0000313" key="9">
    <source>
        <dbReference type="EMBL" id="EPQ04700.1"/>
    </source>
</evidence>
<keyword evidence="6" id="KW-0472">Membrane</keyword>
<keyword evidence="3" id="KW-0812">Transmembrane</keyword>
<dbReference type="FunFam" id="4.10.400.10:FF:000124">
    <property type="entry name" value="Low density lipoprotein receptor"/>
    <property type="match status" value="1"/>
</dbReference>
<keyword evidence="10" id="KW-1185">Reference proteome</keyword>
<sequence length="210" mass="22559">MAVRLGQDVQFSFLSPWVAGSGRVSCSEGGSESDLPRPWQLAATSLSWCKPDAAAAPVAPGLSVFKASRVGVEGNCERNEFQCQDGKCIAYKWVCDGSAECQDQSDESQETCKSVTCKVEDFSCGGRINRCIPEFWRCDGQIDCENGSDEQGCCKCGPSLAAHKPECPCGPMGFWLLSELVPQAALPGVDQLLFTQLHLLGAHTKPPPSH</sequence>
<accession>S7MME2</accession>
<dbReference type="FunFam" id="4.10.400.10:FF:000111">
    <property type="entry name" value="Low density lipoprotein receptor"/>
    <property type="match status" value="1"/>
</dbReference>
<dbReference type="PROSITE" id="PS50068">
    <property type="entry name" value="LDLRA_2"/>
    <property type="match status" value="2"/>
</dbReference>
<name>S7MME2_MYOBR</name>
<evidence type="ECO:0000256" key="8">
    <source>
        <dbReference type="PROSITE-ProRule" id="PRU00124"/>
    </source>
</evidence>
<evidence type="ECO:0000256" key="4">
    <source>
        <dbReference type="ARBA" id="ARBA00022737"/>
    </source>
</evidence>
<dbReference type="SMART" id="SM00192">
    <property type="entry name" value="LDLa"/>
    <property type="match status" value="2"/>
</dbReference>
<dbReference type="GO" id="GO:0016192">
    <property type="term" value="P:vesicle-mediated transport"/>
    <property type="evidence" value="ECO:0007669"/>
    <property type="project" value="UniProtKB-ARBA"/>
</dbReference>
<keyword evidence="9" id="KW-0449">Lipoprotein</keyword>
<feature type="disulfide bond" evidence="8">
    <location>
        <begin position="76"/>
        <end position="88"/>
    </location>
</feature>
<dbReference type="Pfam" id="PF00057">
    <property type="entry name" value="Ldl_recept_a"/>
    <property type="match status" value="2"/>
</dbReference>
<feature type="disulfide bond" evidence="8">
    <location>
        <begin position="138"/>
        <end position="153"/>
    </location>
</feature>
<dbReference type="EMBL" id="KE161628">
    <property type="protein sequence ID" value="EPQ04700.1"/>
    <property type="molecule type" value="Genomic_DNA"/>
</dbReference>
<keyword evidence="7 8" id="KW-1015">Disulfide bond</keyword>
<evidence type="ECO:0000256" key="2">
    <source>
        <dbReference type="ARBA" id="ARBA00004308"/>
    </source>
</evidence>
<dbReference type="InterPro" id="IPR002172">
    <property type="entry name" value="LDrepeatLR_classA_rpt"/>
</dbReference>
<dbReference type="GO" id="GO:0012505">
    <property type="term" value="C:endomembrane system"/>
    <property type="evidence" value="ECO:0007669"/>
    <property type="project" value="UniProtKB-SubCell"/>
</dbReference>
<dbReference type="InterPro" id="IPR050685">
    <property type="entry name" value="LDLR"/>
</dbReference>
<evidence type="ECO:0000256" key="6">
    <source>
        <dbReference type="ARBA" id="ARBA00023136"/>
    </source>
</evidence>
<gene>
    <name evidence="9" type="ORF">D623_10003879</name>
</gene>
<evidence type="ECO:0000256" key="7">
    <source>
        <dbReference type="ARBA" id="ARBA00023157"/>
    </source>
</evidence>
<comment type="caution">
    <text evidence="8">Lacks conserved residue(s) required for the propagation of feature annotation.</text>
</comment>
<protein>
    <submittedName>
        <fullName evidence="9">Low-density lipoprotein receptor</fullName>
    </submittedName>
</protein>
<feature type="disulfide bond" evidence="8">
    <location>
        <begin position="83"/>
        <end position="101"/>
    </location>
</feature>
<dbReference type="GO" id="GO:0005886">
    <property type="term" value="C:plasma membrane"/>
    <property type="evidence" value="ECO:0007669"/>
    <property type="project" value="TreeGrafter"/>
</dbReference>
<reference evidence="9 10" key="1">
    <citation type="journal article" date="2013" name="Nat. Commun.">
        <title>Genome analysis reveals insights into physiology and longevity of the Brandt's bat Myotis brandtii.</title>
        <authorList>
            <person name="Seim I."/>
            <person name="Fang X."/>
            <person name="Xiong Z."/>
            <person name="Lobanov A.V."/>
            <person name="Huang Z."/>
            <person name="Ma S."/>
            <person name="Feng Y."/>
            <person name="Turanov A.A."/>
            <person name="Zhu Y."/>
            <person name="Lenz T.L."/>
            <person name="Gerashchenko M.V."/>
            <person name="Fan D."/>
            <person name="Hee Yim S."/>
            <person name="Yao X."/>
            <person name="Jordan D."/>
            <person name="Xiong Y."/>
            <person name="Ma Y."/>
            <person name="Lyapunov A.N."/>
            <person name="Chen G."/>
            <person name="Kulakova O.I."/>
            <person name="Sun Y."/>
            <person name="Lee S.G."/>
            <person name="Bronson R.T."/>
            <person name="Moskalev A.A."/>
            <person name="Sunyaev S.R."/>
            <person name="Zhang G."/>
            <person name="Krogh A."/>
            <person name="Wang J."/>
            <person name="Gladyshev V.N."/>
        </authorList>
    </citation>
    <scope>NUCLEOTIDE SEQUENCE [LARGE SCALE GENOMIC DNA]</scope>
</reference>